<dbReference type="RefSeq" id="WP_154278727.1">
    <property type="nucleotide sequence ID" value="NZ_JBHUJQ010000001.1"/>
</dbReference>
<keyword evidence="2" id="KW-1185">Reference proteome</keyword>
<accession>A0A7K0FSH1</accession>
<dbReference type="EMBL" id="WKKH01000001">
    <property type="protein sequence ID" value="MRX74558.1"/>
    <property type="molecule type" value="Genomic_DNA"/>
</dbReference>
<sequence length="248" mass="28165">MKIKTALSISLLFIFFSIALLIVSCNQSTLTNKDLQDINVISAVIDIHQSLEKQNENNATVELYDSERHEIRNDTIKVFINGSKFDYTVENGLYYTKDYYYYNQNFEPIDNKYKLEIELPNGKRFFLAEIMVLKPVKAQDVLCAKNGNLDKDFAFSWKNMGDVNQLIIEKSIKTTNPKEPTVTTYNSDMDTLKISNAGSFVIPKAGKNEQVSILNFIANQIGTLNPKLLKNSQIAITGELEIRLETGL</sequence>
<comment type="caution">
    <text evidence="1">The sequence shown here is derived from an EMBL/GenBank/DDBJ whole genome shotgun (WGS) entry which is preliminary data.</text>
</comment>
<evidence type="ECO:0000313" key="1">
    <source>
        <dbReference type="EMBL" id="MRX74558.1"/>
    </source>
</evidence>
<gene>
    <name evidence="1" type="ORF">GJU39_00535</name>
</gene>
<evidence type="ECO:0000313" key="2">
    <source>
        <dbReference type="Proteomes" id="UP000487757"/>
    </source>
</evidence>
<dbReference type="Proteomes" id="UP000487757">
    <property type="component" value="Unassembled WGS sequence"/>
</dbReference>
<dbReference type="OrthoDB" id="769814at2"/>
<protein>
    <submittedName>
        <fullName evidence="1">Uncharacterized protein</fullName>
    </submittedName>
</protein>
<dbReference type="AlphaFoldDB" id="A0A7K0FSH1"/>
<organism evidence="1 2">
    <name type="scientific">Pedobacter petrophilus</name>
    <dbReference type="NCBI Taxonomy" id="1908241"/>
    <lineage>
        <taxon>Bacteria</taxon>
        <taxon>Pseudomonadati</taxon>
        <taxon>Bacteroidota</taxon>
        <taxon>Sphingobacteriia</taxon>
        <taxon>Sphingobacteriales</taxon>
        <taxon>Sphingobacteriaceae</taxon>
        <taxon>Pedobacter</taxon>
    </lineage>
</organism>
<reference evidence="1 2" key="1">
    <citation type="submission" date="2019-11" db="EMBL/GenBank/DDBJ databases">
        <title>Pedobacter petrophilus genome.</title>
        <authorList>
            <person name="Feldbauer M.J."/>
            <person name="Newman J.D."/>
        </authorList>
    </citation>
    <scope>NUCLEOTIDE SEQUENCE [LARGE SCALE GENOMIC DNA]</scope>
    <source>
        <strain evidence="1 2">LMG 29686</strain>
    </source>
</reference>
<name>A0A7K0FSH1_9SPHI</name>
<proteinExistence type="predicted"/>
<dbReference type="PROSITE" id="PS51257">
    <property type="entry name" value="PROKAR_LIPOPROTEIN"/>
    <property type="match status" value="1"/>
</dbReference>